<dbReference type="CDD" id="cd00303">
    <property type="entry name" value="retropepsin_like"/>
    <property type="match status" value="1"/>
</dbReference>
<proteinExistence type="predicted"/>
<feature type="compositionally biased region" description="Basic and acidic residues" evidence="1">
    <location>
        <begin position="1"/>
        <end position="24"/>
    </location>
</feature>
<sequence>MEIEKLIQRGYLREFTKDRGHEKPQGYGSSPPRYLHHRQKNSPRHNPYRRPRSPYSPRMDKQKMERSENSPVVGHVATIAGGIHGGGDSRNARKKYARREVYGVVNMQVGTEAITLTDADCQRLEMPHDDPLVIAPKIAHYTVERMLVDTRSSADIIYLSAFDKLNLPRSIIEPMRTPITGFTRHSVYPLGIARLWVMMGKGLTSTTFQAQFTVVDIPDSSYN</sequence>
<comment type="caution">
    <text evidence="2">The sequence shown here is derived from an EMBL/GenBank/DDBJ whole genome shotgun (WGS) entry which is preliminary data.</text>
</comment>
<evidence type="ECO:0000256" key="1">
    <source>
        <dbReference type="SAM" id="MobiDB-lite"/>
    </source>
</evidence>
<protein>
    <submittedName>
        <fullName evidence="2">Uncharacterized protein</fullName>
    </submittedName>
</protein>
<name>A0AAV3Q4V7_LITER</name>
<keyword evidence="3" id="KW-1185">Reference proteome</keyword>
<organism evidence="2 3">
    <name type="scientific">Lithospermum erythrorhizon</name>
    <name type="common">Purple gromwell</name>
    <name type="synonym">Lithospermum officinale var. erythrorhizon</name>
    <dbReference type="NCBI Taxonomy" id="34254"/>
    <lineage>
        <taxon>Eukaryota</taxon>
        <taxon>Viridiplantae</taxon>
        <taxon>Streptophyta</taxon>
        <taxon>Embryophyta</taxon>
        <taxon>Tracheophyta</taxon>
        <taxon>Spermatophyta</taxon>
        <taxon>Magnoliopsida</taxon>
        <taxon>eudicotyledons</taxon>
        <taxon>Gunneridae</taxon>
        <taxon>Pentapetalae</taxon>
        <taxon>asterids</taxon>
        <taxon>lamiids</taxon>
        <taxon>Boraginales</taxon>
        <taxon>Boraginaceae</taxon>
        <taxon>Boraginoideae</taxon>
        <taxon>Lithospermeae</taxon>
        <taxon>Lithospermum</taxon>
    </lineage>
</organism>
<feature type="region of interest" description="Disordered" evidence="1">
    <location>
        <begin position="1"/>
        <end position="71"/>
    </location>
</feature>
<evidence type="ECO:0000313" key="3">
    <source>
        <dbReference type="Proteomes" id="UP001454036"/>
    </source>
</evidence>
<dbReference type="PANTHER" id="PTHR33240">
    <property type="entry name" value="OS08G0508500 PROTEIN"/>
    <property type="match status" value="1"/>
</dbReference>
<dbReference type="AlphaFoldDB" id="A0AAV3Q4V7"/>
<feature type="compositionally biased region" description="Basic and acidic residues" evidence="1">
    <location>
        <begin position="58"/>
        <end position="68"/>
    </location>
</feature>
<accession>A0AAV3Q4V7</accession>
<reference evidence="2 3" key="1">
    <citation type="submission" date="2024-01" db="EMBL/GenBank/DDBJ databases">
        <title>The complete chloroplast genome sequence of Lithospermum erythrorhizon: insights into the phylogenetic relationship among Boraginaceae species and the maternal lineages of purple gromwells.</title>
        <authorList>
            <person name="Okada T."/>
            <person name="Watanabe K."/>
        </authorList>
    </citation>
    <scope>NUCLEOTIDE SEQUENCE [LARGE SCALE GENOMIC DNA]</scope>
</reference>
<dbReference type="PANTHER" id="PTHR33240:SF15">
    <property type="entry name" value="GAG-PRO-LIKE PROTEIN"/>
    <property type="match status" value="1"/>
</dbReference>
<gene>
    <name evidence="2" type="ORF">LIER_38681</name>
</gene>
<evidence type="ECO:0000313" key="2">
    <source>
        <dbReference type="EMBL" id="GAA0158558.1"/>
    </source>
</evidence>
<dbReference type="Proteomes" id="UP001454036">
    <property type="component" value="Unassembled WGS sequence"/>
</dbReference>
<feature type="compositionally biased region" description="Basic residues" evidence="1">
    <location>
        <begin position="34"/>
        <end position="52"/>
    </location>
</feature>
<dbReference type="EMBL" id="BAABME010019852">
    <property type="protein sequence ID" value="GAA0158558.1"/>
    <property type="molecule type" value="Genomic_DNA"/>
</dbReference>